<comment type="caution">
    <text evidence="2">The sequence shown here is derived from an EMBL/GenBank/DDBJ whole genome shotgun (WGS) entry which is preliminary data.</text>
</comment>
<dbReference type="EMBL" id="JADBJN010000001">
    <property type="protein sequence ID" value="KAG5680016.1"/>
    <property type="molecule type" value="Genomic_DNA"/>
</dbReference>
<feature type="compositionally biased region" description="Low complexity" evidence="1">
    <location>
        <begin position="168"/>
        <end position="180"/>
    </location>
</feature>
<gene>
    <name evidence="2" type="ORF">PVAND_009549</name>
</gene>
<accession>A0A9J6CDX3</accession>
<name>A0A9J6CDX3_POLVA</name>
<proteinExistence type="predicted"/>
<evidence type="ECO:0000313" key="3">
    <source>
        <dbReference type="Proteomes" id="UP001107558"/>
    </source>
</evidence>
<dbReference type="AlphaFoldDB" id="A0A9J6CDX3"/>
<evidence type="ECO:0000256" key="1">
    <source>
        <dbReference type="SAM" id="MobiDB-lite"/>
    </source>
</evidence>
<dbReference type="Proteomes" id="UP001107558">
    <property type="component" value="Chromosome 1"/>
</dbReference>
<reference evidence="2" key="1">
    <citation type="submission" date="2021-03" db="EMBL/GenBank/DDBJ databases">
        <title>Chromosome level genome of the anhydrobiotic midge Polypedilum vanderplanki.</title>
        <authorList>
            <person name="Yoshida Y."/>
            <person name="Kikawada T."/>
            <person name="Gusev O."/>
        </authorList>
    </citation>
    <scope>NUCLEOTIDE SEQUENCE</scope>
    <source>
        <strain evidence="2">NIAS01</strain>
        <tissue evidence="2">Whole body or cell culture</tissue>
    </source>
</reference>
<evidence type="ECO:0000313" key="2">
    <source>
        <dbReference type="EMBL" id="KAG5680016.1"/>
    </source>
</evidence>
<feature type="region of interest" description="Disordered" evidence="1">
    <location>
        <begin position="187"/>
        <end position="222"/>
    </location>
</feature>
<sequence>MYDSIIVSACEIIQDNYLLLRSMNELDNVTLDKFQKLVKLLQGQRSVKFANDESESTIHTVNGEDSSTYQHLEISLNNFGEEIHLQSPTDALSKKRAFGLDDEVDAKKMRSDETFVRPAAMKKIQFDALPSASTHDMNSTFSMEMPPPKILHEKTNQTSAITKALRQAKSASSSSSSSSKYVLNINKENKKFSPSSNRIKKPRTPNRLLGSRAPASLAHRPKLVKTAVSSSLTTVSDKKFKTQKK</sequence>
<keyword evidence="3" id="KW-1185">Reference proteome</keyword>
<organism evidence="2 3">
    <name type="scientific">Polypedilum vanderplanki</name>
    <name type="common">Sleeping chironomid midge</name>
    <dbReference type="NCBI Taxonomy" id="319348"/>
    <lineage>
        <taxon>Eukaryota</taxon>
        <taxon>Metazoa</taxon>
        <taxon>Ecdysozoa</taxon>
        <taxon>Arthropoda</taxon>
        <taxon>Hexapoda</taxon>
        <taxon>Insecta</taxon>
        <taxon>Pterygota</taxon>
        <taxon>Neoptera</taxon>
        <taxon>Endopterygota</taxon>
        <taxon>Diptera</taxon>
        <taxon>Nematocera</taxon>
        <taxon>Chironomoidea</taxon>
        <taxon>Chironomidae</taxon>
        <taxon>Chironominae</taxon>
        <taxon>Polypedilum</taxon>
        <taxon>Polypedilum</taxon>
    </lineage>
</organism>
<feature type="region of interest" description="Disordered" evidence="1">
    <location>
        <begin position="163"/>
        <end position="182"/>
    </location>
</feature>
<protein>
    <submittedName>
        <fullName evidence="2">Uncharacterized protein</fullName>
    </submittedName>
</protein>